<organism evidence="2 3">
    <name type="scientific">Shackletoniella antarctica</name>
    <dbReference type="NCBI Taxonomy" id="268115"/>
    <lineage>
        <taxon>Bacteria</taxon>
        <taxon>Bacillati</taxon>
        <taxon>Cyanobacteriota</taxon>
        <taxon>Cyanophyceae</taxon>
        <taxon>Oculatellales</taxon>
        <taxon>Oculatellaceae</taxon>
        <taxon>Shackletoniella</taxon>
    </lineage>
</organism>
<dbReference type="Gene3D" id="3.40.50.300">
    <property type="entry name" value="P-loop containing nucleotide triphosphate hydrolases"/>
    <property type="match status" value="1"/>
</dbReference>
<dbReference type="InterPro" id="IPR011646">
    <property type="entry name" value="KAP_P-loop"/>
</dbReference>
<dbReference type="EMBL" id="QBMN01000148">
    <property type="protein sequence ID" value="PZO36196.1"/>
    <property type="molecule type" value="Genomic_DNA"/>
</dbReference>
<reference evidence="3" key="1">
    <citation type="submission" date="2018-04" db="EMBL/GenBank/DDBJ databases">
        <authorList>
            <person name="Cornet L."/>
        </authorList>
    </citation>
    <scope>NUCLEOTIDE SEQUENCE [LARGE SCALE GENOMIC DNA]</scope>
</reference>
<dbReference type="AlphaFoldDB" id="A0A2W4VUZ8"/>
<dbReference type="InterPro" id="IPR027417">
    <property type="entry name" value="P-loop_NTPase"/>
</dbReference>
<gene>
    <name evidence="2" type="ORF">DCF17_17570</name>
</gene>
<dbReference type="Pfam" id="PF07693">
    <property type="entry name" value="KAP_NTPase"/>
    <property type="match status" value="1"/>
</dbReference>
<sequence>MVSDPSQNRATTLKQAFQVCDLGALTGAAIDRYYVDLSAVRSAQSIASVSKRLDFLDPGQPAAILFTGHRGCGKSTELQRIKRRWELEYEVIYIKATDELDINDADYKDIYLVIVKYLTQALQSWGLGSDPALVSAFEDWFKDITHETERTKETSVAVEGKAGVGGGIPNLLAMSVNLLAQIKGSEKHKKLIRESMQQGFSRLQEHTNALLKDAFAKLKAKQPNTKGFLFIFDNLDRVPPQVGEHLFLKYANQLAELHCTVIYTVPISVIYSGNNYANVFGNLNVMPMVNIYQFDRGQAELGYSTDGLNAMAALVDQRVESDRIFESREALLELARLSGGHVRQLMQLLRTACLTAQGSPISAADIELVAADEQNHFERFIPSDHYPVLVEIYRNKGVLLEPAAQAMMQSMLFNITVLEYARLDDLTAWKYINPLVKRTNAFREALRA</sequence>
<evidence type="ECO:0000259" key="1">
    <source>
        <dbReference type="Pfam" id="PF07693"/>
    </source>
</evidence>
<dbReference type="Proteomes" id="UP000249081">
    <property type="component" value="Unassembled WGS sequence"/>
</dbReference>
<feature type="domain" description="KAP NTPase" evidence="1">
    <location>
        <begin position="46"/>
        <end position="240"/>
    </location>
</feature>
<accession>A0A2W4VUZ8</accession>
<dbReference type="SUPFAM" id="SSF52540">
    <property type="entry name" value="P-loop containing nucleoside triphosphate hydrolases"/>
    <property type="match status" value="1"/>
</dbReference>
<name>A0A2W4VUZ8_9CYAN</name>
<protein>
    <recommendedName>
        <fullName evidence="1">KAP NTPase domain-containing protein</fullName>
    </recommendedName>
</protein>
<evidence type="ECO:0000313" key="2">
    <source>
        <dbReference type="EMBL" id="PZO36196.1"/>
    </source>
</evidence>
<comment type="caution">
    <text evidence="2">The sequence shown here is derived from an EMBL/GenBank/DDBJ whole genome shotgun (WGS) entry which is preliminary data.</text>
</comment>
<evidence type="ECO:0000313" key="3">
    <source>
        <dbReference type="Proteomes" id="UP000249081"/>
    </source>
</evidence>
<reference evidence="2 3" key="2">
    <citation type="submission" date="2018-06" db="EMBL/GenBank/DDBJ databases">
        <title>Metagenomic assembly of (sub)arctic Cyanobacteria and their associated microbiome from non-axenic cultures.</title>
        <authorList>
            <person name="Baurain D."/>
        </authorList>
    </citation>
    <scope>NUCLEOTIDE SEQUENCE [LARGE SCALE GENOMIC DNA]</scope>
    <source>
        <strain evidence="2">ULC041bin1</strain>
    </source>
</reference>
<proteinExistence type="predicted"/>